<keyword evidence="2" id="KW-1185">Reference proteome</keyword>
<reference evidence="1 2" key="1">
    <citation type="journal article" date="2021" name="ISME Commun">
        <title>Automated analysis of genomic sequences facilitates high-throughput and comprehensive description of bacteria.</title>
        <authorList>
            <person name="Hitch T.C.A."/>
        </authorList>
    </citation>
    <scope>NUCLEOTIDE SEQUENCE [LARGE SCALE GENOMIC DNA]</scope>
    <source>
        <strain evidence="1 2">Sanger_109</strain>
    </source>
</reference>
<dbReference type="RefSeq" id="WP_158424965.1">
    <property type="nucleotide sequence ID" value="NZ_JAOQJQ010000002.1"/>
</dbReference>
<proteinExistence type="predicted"/>
<comment type="caution">
    <text evidence="1">The sequence shown here is derived from an EMBL/GenBank/DDBJ whole genome shotgun (WGS) entry which is preliminary data.</text>
</comment>
<accession>A0ABT2TKC6</accession>
<dbReference type="EMBL" id="JAOQJQ010000002">
    <property type="protein sequence ID" value="MCU6762281.1"/>
    <property type="molecule type" value="Genomic_DNA"/>
</dbReference>
<gene>
    <name evidence="1" type="ORF">OCV88_07965</name>
</gene>
<dbReference type="Proteomes" id="UP001652442">
    <property type="component" value="Unassembled WGS sequence"/>
</dbReference>
<evidence type="ECO:0000313" key="1">
    <source>
        <dbReference type="EMBL" id="MCU6762281.1"/>
    </source>
</evidence>
<organism evidence="1 2">
    <name type="scientific">Brotonthovivens ammoniilytica</name>
    <dbReference type="NCBI Taxonomy" id="2981725"/>
    <lineage>
        <taxon>Bacteria</taxon>
        <taxon>Bacillati</taxon>
        <taxon>Bacillota</taxon>
        <taxon>Clostridia</taxon>
        <taxon>Lachnospirales</taxon>
        <taxon>Lachnospiraceae</taxon>
        <taxon>Brotonthovivens</taxon>
    </lineage>
</organism>
<name>A0ABT2TKC6_9FIRM</name>
<sequence>MNKITFDSLVRNSKFISNRVKDCVCEISELLYQSNIIIQQSFEYGAAGIISSYSNDGESASFDLSYSDYTGAGKEQKIRKIIYRYLGSTGLLYQGLYEMEE</sequence>
<protein>
    <submittedName>
        <fullName evidence="1">Uncharacterized protein</fullName>
    </submittedName>
</protein>
<evidence type="ECO:0000313" key="2">
    <source>
        <dbReference type="Proteomes" id="UP001652442"/>
    </source>
</evidence>